<dbReference type="PROSITE" id="PS51485">
    <property type="entry name" value="PHYTOCYANIN"/>
    <property type="match status" value="1"/>
</dbReference>
<proteinExistence type="predicted"/>
<organism evidence="7 8">
    <name type="scientific">Urochloa decumbens</name>
    <dbReference type="NCBI Taxonomy" id="240449"/>
    <lineage>
        <taxon>Eukaryota</taxon>
        <taxon>Viridiplantae</taxon>
        <taxon>Streptophyta</taxon>
        <taxon>Embryophyta</taxon>
        <taxon>Tracheophyta</taxon>
        <taxon>Spermatophyta</taxon>
        <taxon>Magnoliopsida</taxon>
        <taxon>Liliopsida</taxon>
        <taxon>Poales</taxon>
        <taxon>Poaceae</taxon>
        <taxon>PACMAD clade</taxon>
        <taxon>Panicoideae</taxon>
        <taxon>Panicodae</taxon>
        <taxon>Paniceae</taxon>
        <taxon>Melinidinae</taxon>
        <taxon>Urochloa</taxon>
    </lineage>
</organism>
<dbReference type="PANTHER" id="PTHR33021">
    <property type="entry name" value="BLUE COPPER PROTEIN"/>
    <property type="match status" value="1"/>
</dbReference>
<evidence type="ECO:0000259" key="6">
    <source>
        <dbReference type="PROSITE" id="PS51485"/>
    </source>
</evidence>
<gene>
    <name evidence="7" type="ORF">URODEC1_LOCUS73957</name>
</gene>
<dbReference type="SUPFAM" id="SSF49503">
    <property type="entry name" value="Cupredoxins"/>
    <property type="match status" value="1"/>
</dbReference>
<feature type="signal peptide" evidence="5">
    <location>
        <begin position="1"/>
        <end position="24"/>
    </location>
</feature>
<dbReference type="Gene3D" id="2.60.40.420">
    <property type="entry name" value="Cupredoxins - blue copper proteins"/>
    <property type="match status" value="1"/>
</dbReference>
<evidence type="ECO:0000313" key="7">
    <source>
        <dbReference type="EMBL" id="CAL5017829.1"/>
    </source>
</evidence>
<dbReference type="AlphaFoldDB" id="A0ABC9CAX4"/>
<evidence type="ECO:0000256" key="4">
    <source>
        <dbReference type="ARBA" id="ARBA00082491"/>
    </source>
</evidence>
<keyword evidence="2" id="KW-0186">Copper</keyword>
<keyword evidence="1" id="KW-0479">Metal-binding</keyword>
<evidence type="ECO:0000256" key="2">
    <source>
        <dbReference type="ARBA" id="ARBA00023008"/>
    </source>
</evidence>
<dbReference type="InterPro" id="IPR039391">
    <property type="entry name" value="Phytocyanin-like"/>
</dbReference>
<evidence type="ECO:0000256" key="1">
    <source>
        <dbReference type="ARBA" id="ARBA00022723"/>
    </source>
</evidence>
<dbReference type="InterPro" id="IPR003245">
    <property type="entry name" value="Phytocyanin_dom"/>
</dbReference>
<protein>
    <recommendedName>
        <fullName evidence="4">Plantacyanin</fullName>
    </recommendedName>
</protein>
<evidence type="ECO:0000256" key="5">
    <source>
        <dbReference type="SAM" id="SignalP"/>
    </source>
</evidence>
<feature type="chain" id="PRO_5044757672" description="Plantacyanin" evidence="5">
    <location>
        <begin position="25"/>
        <end position="128"/>
    </location>
</feature>
<dbReference type="FunFam" id="2.60.40.420:FF:000013">
    <property type="entry name" value="basic blue protein-like"/>
    <property type="match status" value="1"/>
</dbReference>
<evidence type="ECO:0000313" key="8">
    <source>
        <dbReference type="Proteomes" id="UP001497457"/>
    </source>
</evidence>
<dbReference type="CDD" id="cd11013">
    <property type="entry name" value="Plantacyanin"/>
    <property type="match status" value="1"/>
</dbReference>
<keyword evidence="8" id="KW-1185">Reference proteome</keyword>
<dbReference type="EMBL" id="OZ075139">
    <property type="protein sequence ID" value="CAL5017829.1"/>
    <property type="molecule type" value="Genomic_DNA"/>
</dbReference>
<dbReference type="InterPro" id="IPR008972">
    <property type="entry name" value="Cupredoxin"/>
</dbReference>
<keyword evidence="3" id="KW-1015">Disulfide bond</keyword>
<name>A0ABC9CAX4_9POAL</name>
<reference evidence="7 8" key="2">
    <citation type="submission" date="2024-10" db="EMBL/GenBank/DDBJ databases">
        <authorList>
            <person name="Ryan C."/>
        </authorList>
    </citation>
    <scope>NUCLEOTIDE SEQUENCE [LARGE SCALE GENOMIC DNA]</scope>
</reference>
<dbReference type="Pfam" id="PF02298">
    <property type="entry name" value="Cu_bind_like"/>
    <property type="match status" value="1"/>
</dbReference>
<reference evidence="8" key="1">
    <citation type="submission" date="2024-06" db="EMBL/GenBank/DDBJ databases">
        <authorList>
            <person name="Ryan C."/>
        </authorList>
    </citation>
    <scope>NUCLEOTIDE SEQUENCE [LARGE SCALE GENOMIC DNA]</scope>
</reference>
<evidence type="ECO:0000256" key="3">
    <source>
        <dbReference type="ARBA" id="ARBA00023157"/>
    </source>
</evidence>
<sequence length="128" mass="13984">MPRTSSKIFMALICLMVFAQGGIGGKDNADSRLWPVGDSAGWSFGVLGWPNYKPFKASDVLLFSYKHGTHNVVQVNTVAQYSMCEVPRNATVWSTGKDRVTLARGMSFFICGIPGHCHKGMKIAVTAR</sequence>
<dbReference type="Proteomes" id="UP001497457">
    <property type="component" value="Chromosome 29rd"/>
</dbReference>
<dbReference type="GO" id="GO:0046872">
    <property type="term" value="F:metal ion binding"/>
    <property type="evidence" value="ECO:0007669"/>
    <property type="project" value="UniProtKB-KW"/>
</dbReference>
<accession>A0ABC9CAX4</accession>
<dbReference type="PANTHER" id="PTHR33021:SF424">
    <property type="entry name" value="BASIC BLUE PROTEIN"/>
    <property type="match status" value="1"/>
</dbReference>
<dbReference type="InterPro" id="IPR041844">
    <property type="entry name" value="Plantacyanin"/>
</dbReference>
<keyword evidence="5" id="KW-0732">Signal</keyword>
<feature type="domain" description="Phytocyanin" evidence="6">
    <location>
        <begin position="32"/>
        <end position="128"/>
    </location>
</feature>